<dbReference type="Gene3D" id="3.40.50.720">
    <property type="entry name" value="NAD(P)-binding Rossmann-like Domain"/>
    <property type="match status" value="1"/>
</dbReference>
<proteinExistence type="predicted"/>
<dbReference type="InterPro" id="IPR013691">
    <property type="entry name" value="MeTrfase_14"/>
</dbReference>
<name>A0A0G0F6T1_9BACT</name>
<dbReference type="Pfam" id="PF08484">
    <property type="entry name" value="Methyltransf_14"/>
    <property type="match status" value="1"/>
</dbReference>
<evidence type="ECO:0000259" key="2">
    <source>
        <dbReference type="Pfam" id="PF08484"/>
    </source>
</evidence>
<feature type="domain" description="Methyltransferase putative zinc binding" evidence="1">
    <location>
        <begin position="7"/>
        <end position="68"/>
    </location>
</feature>
<keyword evidence="3" id="KW-0489">Methyltransferase</keyword>
<evidence type="ECO:0000313" key="4">
    <source>
        <dbReference type="Proteomes" id="UP000034492"/>
    </source>
</evidence>
<dbReference type="Pfam" id="PF13489">
    <property type="entry name" value="Methyltransf_23"/>
    <property type="match status" value="1"/>
</dbReference>
<dbReference type="PANTHER" id="PTHR43861:SF5">
    <property type="entry name" value="BLL5978 PROTEIN"/>
    <property type="match status" value="1"/>
</dbReference>
<dbReference type="InterPro" id="IPR038576">
    <property type="entry name" value="Methyltransf_Zn-bd_dom_put_sf"/>
</dbReference>
<reference evidence="3 4" key="1">
    <citation type="journal article" date="2015" name="Nature">
        <title>rRNA introns, odd ribosomes, and small enigmatic genomes across a large radiation of phyla.</title>
        <authorList>
            <person name="Brown C.T."/>
            <person name="Hug L.A."/>
            <person name="Thomas B.C."/>
            <person name="Sharon I."/>
            <person name="Castelle C.J."/>
            <person name="Singh A."/>
            <person name="Wilkins M.J."/>
            <person name="Williams K.H."/>
            <person name="Banfield J.F."/>
        </authorList>
    </citation>
    <scope>NUCLEOTIDE SEQUENCE [LARGE SCALE GENOMIC DNA]</scope>
</reference>
<comment type="caution">
    <text evidence="3">The sequence shown here is derived from an EMBL/GenBank/DDBJ whole genome shotgun (WGS) entry which is preliminary data.</text>
</comment>
<organism evidence="3 4">
    <name type="scientific">Candidatus Daviesbacteria bacterium GW2011_GWB1_36_5</name>
    <dbReference type="NCBI Taxonomy" id="1618426"/>
    <lineage>
        <taxon>Bacteria</taxon>
        <taxon>Candidatus Daviesiibacteriota</taxon>
    </lineage>
</organism>
<dbReference type="PANTHER" id="PTHR43861">
    <property type="entry name" value="TRANS-ACONITATE 2-METHYLTRANSFERASE-RELATED"/>
    <property type="match status" value="1"/>
</dbReference>
<dbReference type="Pfam" id="PF08421">
    <property type="entry name" value="Methyltransf_13"/>
    <property type="match status" value="1"/>
</dbReference>
<protein>
    <submittedName>
        <fullName evidence="3">C-methyltransferase</fullName>
    </submittedName>
</protein>
<dbReference type="InterPro" id="IPR013630">
    <property type="entry name" value="Methyltransf_Zn-bd_dom_put"/>
</dbReference>
<accession>A0A0G0F6T1</accession>
<dbReference type="GO" id="GO:0008168">
    <property type="term" value="F:methyltransferase activity"/>
    <property type="evidence" value="ECO:0007669"/>
    <property type="project" value="UniProtKB-KW"/>
</dbReference>
<dbReference type="SUPFAM" id="SSF53335">
    <property type="entry name" value="S-adenosyl-L-methionine-dependent methyltransferases"/>
    <property type="match status" value="1"/>
</dbReference>
<dbReference type="PATRIC" id="fig|1618426.3.peg.572"/>
<feature type="domain" description="C-methyltransferase" evidence="2">
    <location>
        <begin position="249"/>
        <end position="407"/>
    </location>
</feature>
<dbReference type="Proteomes" id="UP000034492">
    <property type="component" value="Unassembled WGS sequence"/>
</dbReference>
<dbReference type="EMBL" id="LBSA01000015">
    <property type="protein sequence ID" value="KKQ09210.1"/>
    <property type="molecule type" value="Genomic_DNA"/>
</dbReference>
<evidence type="ECO:0000259" key="1">
    <source>
        <dbReference type="Pfam" id="PF08421"/>
    </source>
</evidence>
<dbReference type="GO" id="GO:0032259">
    <property type="term" value="P:methylation"/>
    <property type="evidence" value="ECO:0007669"/>
    <property type="project" value="UniProtKB-KW"/>
</dbReference>
<keyword evidence="3" id="KW-0808">Transferase</keyword>
<dbReference type="AlphaFoldDB" id="A0A0G0F6T1"/>
<gene>
    <name evidence="3" type="ORF">US19_C0015G0003</name>
</gene>
<sequence length="412" mass="47539">MKNKITCRFCKTPLKHTFVDLGMSPIANNYVKNEDTDKMEPFYSLHVYVCSKCFLVQIPSTISRDIIFNDQYAYYSSYSTSWLEHAKNYVEKMTNKFSFTKNSLVVELASNDGYLLQYFKEKQIPVLGIEPCANVAKVAQKKGIPSLIKFFGVNTAKELVKKGKKADLILGNNVLAHVPDVNDFVGGMKILLNPKGIITIEFPHLEKLVEHKQFDTIYHEHYSYFSFLAVEKIFAFHGITLFDVEEIKTHGGSLRIYGRHTENKKLKVTKNVTSLRDREIKKGYKSIKFYQQFDKEVKKSKRNFLKFLIQTKKEGKTIVGYGAPAKGNTFLNYCGVRTDFIDYTVDKNPHKQGHVLPGVHIPIHDPKMISKTKPDYILILPWNLKEEIMEQMHHIRQRNGKFIIAIPKVKVL</sequence>
<evidence type="ECO:0000313" key="3">
    <source>
        <dbReference type="EMBL" id="KKQ09210.1"/>
    </source>
</evidence>
<dbReference type="InterPro" id="IPR029063">
    <property type="entry name" value="SAM-dependent_MTases_sf"/>
</dbReference>
<dbReference type="Gene3D" id="6.20.50.110">
    <property type="entry name" value="Methyltransferase, zinc-binding domain"/>
    <property type="match status" value="1"/>
</dbReference>
<dbReference type="Gene3D" id="3.40.50.150">
    <property type="entry name" value="Vaccinia Virus protein VP39"/>
    <property type="match status" value="1"/>
</dbReference>